<proteinExistence type="predicted"/>
<sequence>MSDTPASTANQAEARGLETTTKKNIFYTNDKSSSSNQSTVAETDTVEYTSETPFRGFFIYGCILEAASPTSKFGSIRVLKRDQDSGNWNLMDQSYPASRGDIQAACFTKDELADLTRICLDGFAFGEDDFIRTTKVAGKYDFSSVTEAGFVILAWRFRGDPNHVWFDGQGFLIKELTVFPAESLEMKD</sequence>
<dbReference type="Proteomes" id="UP000265631">
    <property type="component" value="Unassembled WGS sequence"/>
</dbReference>
<evidence type="ECO:0000256" key="1">
    <source>
        <dbReference type="SAM" id="MobiDB-lite"/>
    </source>
</evidence>
<evidence type="ECO:0000313" key="2">
    <source>
        <dbReference type="EMBL" id="RFN53518.1"/>
    </source>
</evidence>
<evidence type="ECO:0000313" key="3">
    <source>
        <dbReference type="Proteomes" id="UP000265631"/>
    </source>
</evidence>
<protein>
    <submittedName>
        <fullName evidence="2">Uncharacterized protein</fullName>
    </submittedName>
</protein>
<reference evidence="2 3" key="1">
    <citation type="journal article" date="2018" name="PLoS Pathog.">
        <title>Evolution of structural diversity of trichothecenes, a family of toxins produced by plant pathogenic and entomopathogenic fungi.</title>
        <authorList>
            <person name="Proctor R.H."/>
            <person name="McCormick S.P."/>
            <person name="Kim H.S."/>
            <person name="Cardoza R.E."/>
            <person name="Stanley A.M."/>
            <person name="Lindo L."/>
            <person name="Kelly A."/>
            <person name="Brown D.W."/>
            <person name="Lee T."/>
            <person name="Vaughan M.M."/>
            <person name="Alexander N.J."/>
            <person name="Busman M."/>
            <person name="Gutierrez S."/>
        </authorList>
    </citation>
    <scope>NUCLEOTIDE SEQUENCE [LARGE SCALE GENOMIC DNA]</scope>
    <source>
        <strain evidence="2 3">NRRL 13405</strain>
    </source>
</reference>
<name>A0A395N057_9HYPO</name>
<dbReference type="EMBL" id="PXXK01000042">
    <property type="protein sequence ID" value="RFN53518.1"/>
    <property type="molecule type" value="Genomic_DNA"/>
</dbReference>
<feature type="region of interest" description="Disordered" evidence="1">
    <location>
        <begin position="1"/>
        <end position="21"/>
    </location>
</feature>
<dbReference type="AlphaFoldDB" id="A0A395N057"/>
<keyword evidence="3" id="KW-1185">Reference proteome</keyword>
<feature type="compositionally biased region" description="Polar residues" evidence="1">
    <location>
        <begin position="1"/>
        <end position="11"/>
    </location>
</feature>
<accession>A0A395N057</accession>
<organism evidence="2 3">
    <name type="scientific">Fusarium flagelliforme</name>
    <dbReference type="NCBI Taxonomy" id="2675880"/>
    <lineage>
        <taxon>Eukaryota</taxon>
        <taxon>Fungi</taxon>
        <taxon>Dikarya</taxon>
        <taxon>Ascomycota</taxon>
        <taxon>Pezizomycotina</taxon>
        <taxon>Sordariomycetes</taxon>
        <taxon>Hypocreomycetidae</taxon>
        <taxon>Hypocreales</taxon>
        <taxon>Nectriaceae</taxon>
        <taxon>Fusarium</taxon>
        <taxon>Fusarium incarnatum-equiseti species complex</taxon>
    </lineage>
</organism>
<comment type="caution">
    <text evidence="2">The sequence shown here is derived from an EMBL/GenBank/DDBJ whole genome shotgun (WGS) entry which is preliminary data.</text>
</comment>
<gene>
    <name evidence="2" type="ORF">FIE12Z_2343</name>
</gene>